<protein>
    <submittedName>
        <fullName evidence="1">Uncharacterized protein</fullName>
    </submittedName>
</protein>
<accession>A0A9D1MXK7</accession>
<proteinExistence type="predicted"/>
<dbReference type="Proteomes" id="UP000886852">
    <property type="component" value="Unassembled WGS sequence"/>
</dbReference>
<evidence type="ECO:0000313" key="1">
    <source>
        <dbReference type="EMBL" id="HIU91131.1"/>
    </source>
</evidence>
<reference evidence="1" key="2">
    <citation type="journal article" date="2021" name="PeerJ">
        <title>Extensive microbial diversity within the chicken gut microbiome revealed by metagenomics and culture.</title>
        <authorList>
            <person name="Gilroy R."/>
            <person name="Ravi A."/>
            <person name="Getino M."/>
            <person name="Pursley I."/>
            <person name="Horton D.L."/>
            <person name="Alikhan N.F."/>
            <person name="Baker D."/>
            <person name="Gharbi K."/>
            <person name="Hall N."/>
            <person name="Watson M."/>
            <person name="Adriaenssens E.M."/>
            <person name="Foster-Nyarko E."/>
            <person name="Jarju S."/>
            <person name="Secka A."/>
            <person name="Antonio M."/>
            <person name="Oren A."/>
            <person name="Chaudhuri R.R."/>
            <person name="La Ragione R."/>
            <person name="Hildebrand F."/>
            <person name="Pallen M.J."/>
        </authorList>
    </citation>
    <scope>NUCLEOTIDE SEQUENCE</scope>
    <source>
        <strain evidence="1">ChiHjej12B11-7776</strain>
    </source>
</reference>
<reference evidence="1" key="1">
    <citation type="submission" date="2020-10" db="EMBL/GenBank/DDBJ databases">
        <authorList>
            <person name="Gilroy R."/>
        </authorList>
    </citation>
    <scope>NUCLEOTIDE SEQUENCE</scope>
    <source>
        <strain evidence="1">ChiHjej12B11-7776</strain>
    </source>
</reference>
<sequence length="113" mass="12698">MSKKIVTMAHIPITYSHLCYYVNGMLSVPGGIDGMFNIFEVDKDTMKIDQAKMAEDIAEYGLYTYEEFSQLVPVSQQVFEAFNGSYLKIAVGKGMIDTETLIALAERYSAYLN</sequence>
<evidence type="ECO:0000313" key="2">
    <source>
        <dbReference type="Proteomes" id="UP000886852"/>
    </source>
</evidence>
<gene>
    <name evidence="1" type="ORF">IAC72_03885</name>
</gene>
<name>A0A9D1MXK7_9BACT</name>
<comment type="caution">
    <text evidence="1">The sequence shown here is derived from an EMBL/GenBank/DDBJ whole genome shotgun (WGS) entry which is preliminary data.</text>
</comment>
<dbReference type="AlphaFoldDB" id="A0A9D1MXK7"/>
<organism evidence="1 2">
    <name type="scientific">Candidatus Fimimonas merdipullorum</name>
    <dbReference type="NCBI Taxonomy" id="2840822"/>
    <lineage>
        <taxon>Bacteria</taxon>
        <taxon>Pseudomonadati</taxon>
        <taxon>Myxococcota</taxon>
        <taxon>Myxococcia</taxon>
        <taxon>Myxococcales</taxon>
        <taxon>Cystobacterineae</taxon>
        <taxon>Myxococcaceae</taxon>
        <taxon>Myxococcaceae incertae sedis</taxon>
        <taxon>Candidatus Fimimonas</taxon>
    </lineage>
</organism>
<dbReference type="EMBL" id="DVOC01000065">
    <property type="protein sequence ID" value="HIU91131.1"/>
    <property type="molecule type" value="Genomic_DNA"/>
</dbReference>